<protein>
    <recommendedName>
        <fullName evidence="3">MPT63-like domain-containing protein</fullName>
    </recommendedName>
</protein>
<dbReference type="AlphaFoldDB" id="A0A1Y5PH02"/>
<organism evidence="4">
    <name type="scientific">uncultured Mycobacterium sp</name>
    <dbReference type="NCBI Taxonomy" id="171292"/>
    <lineage>
        <taxon>Bacteria</taxon>
        <taxon>Bacillati</taxon>
        <taxon>Actinomycetota</taxon>
        <taxon>Actinomycetes</taxon>
        <taxon>Mycobacteriales</taxon>
        <taxon>Mycobacteriaceae</taxon>
        <taxon>Mycobacterium</taxon>
        <taxon>environmental samples</taxon>
    </lineage>
</organism>
<dbReference type="Pfam" id="PF09167">
    <property type="entry name" value="DUF1942"/>
    <property type="match status" value="1"/>
</dbReference>
<proteinExistence type="predicted"/>
<feature type="chain" id="PRO_5039234679" description="MPT63-like domain-containing protein" evidence="2">
    <location>
        <begin position="22"/>
        <end position="174"/>
    </location>
</feature>
<feature type="signal peptide" evidence="2">
    <location>
        <begin position="1"/>
        <end position="21"/>
    </location>
</feature>
<sequence length="174" mass="17493">MRGTRVSRVLVGMTALALITAGCGGSGSTAQQATTSSPVTSTASPAQQAVAFGTSVDIAADGGTATYTVDNLRPVPPDAQIVPAKGTMYAVDVTIVAKTGTTAYNGFWFVARAADGSNIAPAVGAVQPGITSGQLPQGQQLAAHVAYDVPQGKTITAVMFRDPKGKLLAVWATG</sequence>
<feature type="domain" description="MPT63-like" evidence="3">
    <location>
        <begin position="50"/>
        <end position="163"/>
    </location>
</feature>
<keyword evidence="1 2" id="KW-0732">Signal</keyword>
<evidence type="ECO:0000256" key="2">
    <source>
        <dbReference type="SAM" id="SignalP"/>
    </source>
</evidence>
<accession>A0A1Y5PH02</accession>
<dbReference type="PROSITE" id="PS51257">
    <property type="entry name" value="PROKAR_LIPOPROTEIN"/>
    <property type="match status" value="1"/>
</dbReference>
<evidence type="ECO:0000313" key="4">
    <source>
        <dbReference type="EMBL" id="SBS76589.1"/>
    </source>
</evidence>
<dbReference type="EMBL" id="FLQS01000027">
    <property type="protein sequence ID" value="SBS76589.1"/>
    <property type="molecule type" value="Genomic_DNA"/>
</dbReference>
<evidence type="ECO:0000259" key="3">
    <source>
        <dbReference type="Pfam" id="PF09167"/>
    </source>
</evidence>
<evidence type="ECO:0000256" key="1">
    <source>
        <dbReference type="ARBA" id="ARBA00022729"/>
    </source>
</evidence>
<dbReference type="GO" id="GO:0005615">
    <property type="term" value="C:extracellular space"/>
    <property type="evidence" value="ECO:0007669"/>
    <property type="project" value="InterPro"/>
</dbReference>
<dbReference type="InterPro" id="IPR015250">
    <property type="entry name" value="MPT63-like"/>
</dbReference>
<dbReference type="InterPro" id="IPR029050">
    <property type="entry name" value="Immunoprotect_excell_Ig-like"/>
</dbReference>
<dbReference type="SUPFAM" id="SSF81982">
    <property type="entry name" value="Antigen MPT63/MPB63 (immunoprotective extracellular protein)"/>
    <property type="match status" value="1"/>
</dbReference>
<gene>
    <name evidence="4" type="ORF">MHPYR_330080</name>
</gene>
<reference evidence="4" key="1">
    <citation type="submission" date="2016-03" db="EMBL/GenBank/DDBJ databases">
        <authorList>
            <person name="Ploux O."/>
        </authorList>
    </citation>
    <scope>NUCLEOTIDE SEQUENCE</scope>
    <source>
        <strain evidence="4">UC10</strain>
    </source>
</reference>
<dbReference type="Gene3D" id="2.60.40.1240">
    <property type="match status" value="1"/>
</dbReference>
<name>A0A1Y5PH02_9MYCO</name>